<evidence type="ECO:0000313" key="3">
    <source>
        <dbReference type="Proteomes" id="UP001238088"/>
    </source>
</evidence>
<organism evidence="2 3">
    <name type="scientific">Cytobacillus purgationiresistens</name>
    <dbReference type="NCBI Taxonomy" id="863449"/>
    <lineage>
        <taxon>Bacteria</taxon>
        <taxon>Bacillati</taxon>
        <taxon>Bacillota</taxon>
        <taxon>Bacilli</taxon>
        <taxon>Bacillales</taxon>
        <taxon>Bacillaceae</taxon>
        <taxon>Cytobacillus</taxon>
    </lineage>
</organism>
<comment type="caution">
    <text evidence="2">The sequence shown here is derived from an EMBL/GenBank/DDBJ whole genome shotgun (WGS) entry which is preliminary data.</text>
</comment>
<evidence type="ECO:0000313" key="2">
    <source>
        <dbReference type="EMBL" id="MDQ0271696.1"/>
    </source>
</evidence>
<gene>
    <name evidence="2" type="ORF">J2S17_003584</name>
</gene>
<keyword evidence="1" id="KW-1133">Transmembrane helix</keyword>
<feature type="transmembrane region" description="Helical" evidence="1">
    <location>
        <begin position="42"/>
        <end position="60"/>
    </location>
</feature>
<sequence length="92" mass="10486">MGLFFEKREQQSAKSIVLLRILIVITMGILLIMGLINGLSFTYFKFIFIVAGIGSLIDGIESLVQRGSKRVYLVEFGFVILWFTLAFLYWGN</sequence>
<protein>
    <recommendedName>
        <fullName evidence="4">DUF4181 domain-containing protein</fullName>
    </recommendedName>
</protein>
<proteinExistence type="predicted"/>
<evidence type="ECO:0000256" key="1">
    <source>
        <dbReference type="SAM" id="Phobius"/>
    </source>
</evidence>
<keyword evidence="1" id="KW-0812">Transmembrane</keyword>
<feature type="transmembrane region" description="Helical" evidence="1">
    <location>
        <begin position="17"/>
        <end position="36"/>
    </location>
</feature>
<keyword evidence="3" id="KW-1185">Reference proteome</keyword>
<accession>A0ABU0AKA6</accession>
<dbReference type="EMBL" id="JAUSUB010000016">
    <property type="protein sequence ID" value="MDQ0271696.1"/>
    <property type="molecule type" value="Genomic_DNA"/>
</dbReference>
<keyword evidence="1" id="KW-0472">Membrane</keyword>
<feature type="transmembrane region" description="Helical" evidence="1">
    <location>
        <begin position="72"/>
        <end position="90"/>
    </location>
</feature>
<dbReference type="Proteomes" id="UP001238088">
    <property type="component" value="Unassembled WGS sequence"/>
</dbReference>
<reference evidence="2 3" key="1">
    <citation type="submission" date="2023-07" db="EMBL/GenBank/DDBJ databases">
        <title>Genomic Encyclopedia of Type Strains, Phase IV (KMG-IV): sequencing the most valuable type-strain genomes for metagenomic binning, comparative biology and taxonomic classification.</title>
        <authorList>
            <person name="Goeker M."/>
        </authorList>
    </citation>
    <scope>NUCLEOTIDE SEQUENCE [LARGE SCALE GENOMIC DNA]</scope>
    <source>
        <strain evidence="2 3">DSM 23494</strain>
    </source>
</reference>
<name>A0ABU0AKA6_9BACI</name>
<evidence type="ECO:0008006" key="4">
    <source>
        <dbReference type="Google" id="ProtNLM"/>
    </source>
</evidence>